<dbReference type="Gene3D" id="3.40.50.2000">
    <property type="entry name" value="Glycogen Phosphorylase B"/>
    <property type="match status" value="2"/>
</dbReference>
<dbReference type="GO" id="GO:0005829">
    <property type="term" value="C:cytosol"/>
    <property type="evidence" value="ECO:0007669"/>
    <property type="project" value="TreeGrafter"/>
</dbReference>
<dbReference type="CDD" id="cd03789">
    <property type="entry name" value="GT9_LPS_heptosyltransferase"/>
    <property type="match status" value="1"/>
</dbReference>
<dbReference type="SUPFAM" id="SSF53756">
    <property type="entry name" value="UDP-Glycosyltransferase/glycogen phosphorylase"/>
    <property type="match status" value="1"/>
</dbReference>
<sequence>MASPDRILVIKHSALGDFVLATASFQAIRRAHPDAHIVLLTTKPYVSLGEASGLFDAVWTDPRASLKRPGALFGLIGRVRQGLFDRVYDLQRSQRTRLYFTLLRLTLLGRRPPEWVGPAPGASHRTTGHTDRRHIAEREASQLRAVGIEVGAPDLSFLDSDLQPFDLPARIALLVPGGAPHRPAKRWPAINFAELGRYLAGQGITPVLIGTQAEAREIAQIREACPAARDLHGRTSFADLAALGRRAEVTVGNDTGPMHVIAAAGGACVVLFSHESDPERISPRGPWVAIRRKPSLQDLPVEEVIAALPQATTGEHKPGQTFS</sequence>
<organism evidence="3 4">
    <name type="scientific">Rhodovibrio salinarum</name>
    <dbReference type="NCBI Taxonomy" id="1087"/>
    <lineage>
        <taxon>Bacteria</taxon>
        <taxon>Pseudomonadati</taxon>
        <taxon>Pseudomonadota</taxon>
        <taxon>Alphaproteobacteria</taxon>
        <taxon>Rhodospirillales</taxon>
        <taxon>Rhodovibrionaceae</taxon>
        <taxon>Rhodovibrio</taxon>
    </lineage>
</organism>
<dbReference type="InterPro" id="IPR051199">
    <property type="entry name" value="LPS_LOS_Heptosyltrfase"/>
</dbReference>
<evidence type="ECO:0000313" key="4">
    <source>
        <dbReference type="Proteomes" id="UP000778970"/>
    </source>
</evidence>
<reference evidence="3" key="2">
    <citation type="journal article" date="2020" name="Microorganisms">
        <title>Osmotic Adaptation and Compatible Solute Biosynthesis of Phototrophic Bacteria as Revealed from Genome Analyses.</title>
        <authorList>
            <person name="Imhoff J.F."/>
            <person name="Rahn T."/>
            <person name="Kunzel S."/>
            <person name="Keller A."/>
            <person name="Neulinger S.C."/>
        </authorList>
    </citation>
    <scope>NUCLEOTIDE SEQUENCE</scope>
    <source>
        <strain evidence="3">DSM 9154</strain>
    </source>
</reference>
<accession>A0A934QL81</accession>
<evidence type="ECO:0000313" key="3">
    <source>
        <dbReference type="EMBL" id="MBK1698580.1"/>
    </source>
</evidence>
<dbReference type="EMBL" id="NRRE01000028">
    <property type="protein sequence ID" value="MBK1698580.1"/>
    <property type="molecule type" value="Genomic_DNA"/>
</dbReference>
<keyword evidence="2" id="KW-0808">Transferase</keyword>
<dbReference type="GO" id="GO:0009244">
    <property type="term" value="P:lipopolysaccharide core region biosynthetic process"/>
    <property type="evidence" value="ECO:0007669"/>
    <property type="project" value="TreeGrafter"/>
</dbReference>
<dbReference type="AlphaFoldDB" id="A0A934QL81"/>
<name>A0A934QL81_9PROT</name>
<comment type="caution">
    <text evidence="3">The sequence shown here is derived from an EMBL/GenBank/DDBJ whole genome shotgun (WGS) entry which is preliminary data.</text>
</comment>
<keyword evidence="1" id="KW-0328">Glycosyltransferase</keyword>
<evidence type="ECO:0000256" key="1">
    <source>
        <dbReference type="ARBA" id="ARBA00022676"/>
    </source>
</evidence>
<dbReference type="PANTHER" id="PTHR30160">
    <property type="entry name" value="TETRAACYLDISACCHARIDE 4'-KINASE-RELATED"/>
    <property type="match status" value="1"/>
</dbReference>
<proteinExistence type="predicted"/>
<dbReference type="Pfam" id="PF01075">
    <property type="entry name" value="Glyco_transf_9"/>
    <property type="match status" value="1"/>
</dbReference>
<reference evidence="3" key="1">
    <citation type="submission" date="2017-08" db="EMBL/GenBank/DDBJ databases">
        <authorList>
            <person name="Imhoff J.F."/>
            <person name="Rahn T."/>
            <person name="Kuenzel S."/>
            <person name="Neulinger S.C."/>
        </authorList>
    </citation>
    <scope>NUCLEOTIDE SEQUENCE</scope>
    <source>
        <strain evidence="3">DSM 9154</strain>
    </source>
</reference>
<dbReference type="PANTHER" id="PTHR30160:SF1">
    <property type="entry name" value="LIPOPOLYSACCHARIDE 1,2-N-ACETYLGLUCOSAMINETRANSFERASE-RELATED"/>
    <property type="match status" value="1"/>
</dbReference>
<gene>
    <name evidence="3" type="ORF">CKO21_15130</name>
</gene>
<dbReference type="InterPro" id="IPR002201">
    <property type="entry name" value="Glyco_trans_9"/>
</dbReference>
<dbReference type="Proteomes" id="UP000778970">
    <property type="component" value="Unassembled WGS sequence"/>
</dbReference>
<protein>
    <submittedName>
        <fullName evidence="3">Glycosyltransferase family 9 protein</fullName>
    </submittedName>
</protein>
<keyword evidence="4" id="KW-1185">Reference proteome</keyword>
<evidence type="ECO:0000256" key="2">
    <source>
        <dbReference type="ARBA" id="ARBA00022679"/>
    </source>
</evidence>
<dbReference type="GO" id="GO:0008713">
    <property type="term" value="F:ADP-heptose-lipopolysaccharide heptosyltransferase activity"/>
    <property type="evidence" value="ECO:0007669"/>
    <property type="project" value="TreeGrafter"/>
</dbReference>